<sequence length="261" mass="29332">MRRKMTEVIINKNTCRTLVNQNPQAYFVSITIPQPKIRVKIPKLLMKTVQMRKNNNGGDCSDSNETSHNQSKTTKKKKKGLRSLFSSVFGSKKPSKDEMGHQDQKLPSMFKRHSLKDYLEAAKDEHKRETNVLSFIKEKVKNKKSTYSGSKVEAASICCSSSSSSGSSGRLPRVPSRVQTTRDKTRMARSSLRKMPSKRLVGVGGGGEAEMVEENGVRTDSADKELCKKRILMGEKCKPLNYSGTLQYDKEGMLLPDTFSW</sequence>
<keyword evidence="3" id="KW-1185">Reference proteome</keyword>
<feature type="region of interest" description="Disordered" evidence="1">
    <location>
        <begin position="160"/>
        <end position="206"/>
    </location>
</feature>
<dbReference type="Proteomes" id="UP000593562">
    <property type="component" value="Unassembled WGS sequence"/>
</dbReference>
<evidence type="ECO:0000313" key="3">
    <source>
        <dbReference type="Proteomes" id="UP000593562"/>
    </source>
</evidence>
<gene>
    <name evidence="2" type="ORF">HS088_TW11G00072</name>
</gene>
<protein>
    <submittedName>
        <fullName evidence="2">Uncharacterized protein</fullName>
    </submittedName>
</protein>
<proteinExistence type="predicted"/>
<feature type="compositionally biased region" description="Basic and acidic residues" evidence="1">
    <location>
        <begin position="94"/>
        <end position="104"/>
    </location>
</feature>
<evidence type="ECO:0000256" key="1">
    <source>
        <dbReference type="SAM" id="MobiDB-lite"/>
    </source>
</evidence>
<evidence type="ECO:0000313" key="2">
    <source>
        <dbReference type="EMBL" id="KAF5740009.1"/>
    </source>
</evidence>
<reference evidence="2 3" key="1">
    <citation type="journal article" date="2020" name="Nat. Commun.">
        <title>Genome of Tripterygium wilfordii and identification of cytochrome P450 involved in triptolide biosynthesis.</title>
        <authorList>
            <person name="Tu L."/>
            <person name="Su P."/>
            <person name="Zhang Z."/>
            <person name="Gao L."/>
            <person name="Wang J."/>
            <person name="Hu T."/>
            <person name="Zhou J."/>
            <person name="Zhang Y."/>
            <person name="Zhao Y."/>
            <person name="Liu Y."/>
            <person name="Song Y."/>
            <person name="Tong Y."/>
            <person name="Lu Y."/>
            <person name="Yang J."/>
            <person name="Xu C."/>
            <person name="Jia M."/>
            <person name="Peters R.J."/>
            <person name="Huang L."/>
            <person name="Gao W."/>
        </authorList>
    </citation>
    <scope>NUCLEOTIDE SEQUENCE [LARGE SCALE GENOMIC DNA]</scope>
    <source>
        <strain evidence="3">cv. XIE 37</strain>
        <tissue evidence="2">Leaf</tissue>
    </source>
</reference>
<dbReference type="InParanoid" id="A0A7J7D1A2"/>
<dbReference type="EMBL" id="JAAARO010000011">
    <property type="protein sequence ID" value="KAF5740009.1"/>
    <property type="molecule type" value="Genomic_DNA"/>
</dbReference>
<name>A0A7J7D1A2_TRIWF</name>
<organism evidence="2 3">
    <name type="scientific">Tripterygium wilfordii</name>
    <name type="common">Thunder God vine</name>
    <dbReference type="NCBI Taxonomy" id="458696"/>
    <lineage>
        <taxon>Eukaryota</taxon>
        <taxon>Viridiplantae</taxon>
        <taxon>Streptophyta</taxon>
        <taxon>Embryophyta</taxon>
        <taxon>Tracheophyta</taxon>
        <taxon>Spermatophyta</taxon>
        <taxon>Magnoliopsida</taxon>
        <taxon>eudicotyledons</taxon>
        <taxon>Gunneridae</taxon>
        <taxon>Pentapetalae</taxon>
        <taxon>rosids</taxon>
        <taxon>fabids</taxon>
        <taxon>Celastrales</taxon>
        <taxon>Celastraceae</taxon>
        <taxon>Tripterygium</taxon>
    </lineage>
</organism>
<dbReference type="PANTHER" id="PTHR33237">
    <property type="entry name" value="F2P16.13 PROTEIN-RELATED"/>
    <property type="match status" value="1"/>
</dbReference>
<comment type="caution">
    <text evidence="2">The sequence shown here is derived from an EMBL/GenBank/DDBJ whole genome shotgun (WGS) entry which is preliminary data.</text>
</comment>
<feature type="region of interest" description="Disordered" evidence="1">
    <location>
        <begin position="52"/>
        <end position="106"/>
    </location>
</feature>
<feature type="compositionally biased region" description="Low complexity" evidence="1">
    <location>
        <begin position="160"/>
        <end position="169"/>
    </location>
</feature>
<dbReference type="AlphaFoldDB" id="A0A7J7D1A2"/>
<accession>A0A7J7D1A2</accession>
<dbReference type="PANTHER" id="PTHR33237:SF39">
    <property type="match status" value="1"/>
</dbReference>
<feature type="compositionally biased region" description="Polar residues" evidence="1">
    <location>
        <begin position="52"/>
        <end position="71"/>
    </location>
</feature>